<protein>
    <recommendedName>
        <fullName evidence="1">C2H2-type domain-containing protein</fullName>
    </recommendedName>
</protein>
<feature type="domain" description="C2H2-type" evidence="1">
    <location>
        <begin position="36"/>
        <end position="60"/>
    </location>
</feature>
<evidence type="ECO:0000259" key="1">
    <source>
        <dbReference type="PROSITE" id="PS50157"/>
    </source>
</evidence>
<accession>A0A419D9Y9</accession>
<comment type="caution">
    <text evidence="2">The sequence shown here is derived from an EMBL/GenBank/DDBJ whole genome shotgun (WGS) entry which is preliminary data.</text>
</comment>
<evidence type="ECO:0000313" key="3">
    <source>
        <dbReference type="Proteomes" id="UP000285655"/>
    </source>
</evidence>
<dbReference type="InterPro" id="IPR013087">
    <property type="entry name" value="Znf_C2H2_type"/>
</dbReference>
<gene>
    <name evidence="2" type="ORF">C4544_07605</name>
</gene>
<sequence length="60" mass="6847">MKNSIEDIKPACDIKNKSKLSELWRQQINKVRHGSFTCPLCKETFAGIKAFGTHLKDHCT</sequence>
<dbReference type="AlphaFoldDB" id="A0A419D9Y9"/>
<organism evidence="2 3">
    <name type="scientific">candidate division WS5 bacterium</name>
    <dbReference type="NCBI Taxonomy" id="2093353"/>
    <lineage>
        <taxon>Bacteria</taxon>
        <taxon>candidate division WS5</taxon>
    </lineage>
</organism>
<reference evidence="2 3" key="1">
    <citation type="journal article" date="2017" name="ISME J.">
        <title>Energy and carbon metabolisms in a deep terrestrial subsurface fluid microbial community.</title>
        <authorList>
            <person name="Momper L."/>
            <person name="Jungbluth S.P."/>
            <person name="Lee M.D."/>
            <person name="Amend J.P."/>
        </authorList>
    </citation>
    <scope>NUCLEOTIDE SEQUENCE [LARGE SCALE GENOMIC DNA]</scope>
    <source>
        <strain evidence="2">SURF_29</strain>
    </source>
</reference>
<dbReference type="PROSITE" id="PS00028">
    <property type="entry name" value="ZINC_FINGER_C2H2_1"/>
    <property type="match status" value="1"/>
</dbReference>
<dbReference type="Proteomes" id="UP000285655">
    <property type="component" value="Unassembled WGS sequence"/>
</dbReference>
<dbReference type="PROSITE" id="PS50157">
    <property type="entry name" value="ZINC_FINGER_C2H2_2"/>
    <property type="match status" value="1"/>
</dbReference>
<evidence type="ECO:0000313" key="2">
    <source>
        <dbReference type="EMBL" id="RJO59872.1"/>
    </source>
</evidence>
<name>A0A419D9Y9_9BACT</name>
<proteinExistence type="predicted"/>
<dbReference type="EMBL" id="QZJW01000060">
    <property type="protein sequence ID" value="RJO59872.1"/>
    <property type="molecule type" value="Genomic_DNA"/>
</dbReference>